<feature type="region of interest" description="Disordered" evidence="1">
    <location>
        <begin position="134"/>
        <end position="161"/>
    </location>
</feature>
<dbReference type="STRING" id="1399860.A0A2C5XMZ3"/>
<name>A0A2C5XMZ3_9HYPO</name>
<protein>
    <submittedName>
        <fullName evidence="2">Uncharacterized protein</fullName>
    </submittedName>
</protein>
<keyword evidence="3" id="KW-1185">Reference proteome</keyword>
<dbReference type="EMBL" id="NJET01000393">
    <property type="protein sequence ID" value="PHH58575.1"/>
    <property type="molecule type" value="Genomic_DNA"/>
</dbReference>
<evidence type="ECO:0000256" key="1">
    <source>
        <dbReference type="SAM" id="MobiDB-lite"/>
    </source>
</evidence>
<gene>
    <name evidence="2" type="ORF">CDD81_5203</name>
</gene>
<sequence length="262" mass="28303">MHNNRSHPLLEQVPLTVSPFVSLPTATTLSYNYKTMPSNIPPSALGLQSIADDGSAPPFPRFVVSGSGHAASPEEVGKSCRELLHYLVWMNDKAEEEIGRLETRLREEELKEKRRLAPGWLDRDERMLEPERVAAHQEQPTANAAPAPQDSTMQAQQQDAGAELDRAFGNVSIGDVDNGQIEQAGGYLADGHIEHNGGYQAKGHQGGEHLGPMQLQPALPQAPSEGAQQTGYQAGEHLADGQMQQAGGYLADGQMQQAGGYH</sequence>
<dbReference type="OrthoDB" id="5344687at2759"/>
<evidence type="ECO:0000313" key="3">
    <source>
        <dbReference type="Proteomes" id="UP000226192"/>
    </source>
</evidence>
<dbReference type="Proteomes" id="UP000226192">
    <property type="component" value="Unassembled WGS sequence"/>
</dbReference>
<dbReference type="PANTHER" id="PTHR42089">
    <property type="entry name" value="YALI0F09427P"/>
    <property type="match status" value="1"/>
</dbReference>
<reference evidence="2 3" key="1">
    <citation type="submission" date="2017-06" db="EMBL/GenBank/DDBJ databases">
        <title>Ant-infecting Ophiocordyceps genomes reveal a high diversity of potential behavioral manipulation genes and a possible major role for enterotoxins.</title>
        <authorList>
            <person name="De Bekker C."/>
            <person name="Evans H.C."/>
            <person name="Brachmann A."/>
            <person name="Hughes D.P."/>
        </authorList>
    </citation>
    <scope>NUCLEOTIDE SEQUENCE [LARGE SCALE GENOMIC DNA]</scope>
    <source>
        <strain evidence="2 3">Map64</strain>
    </source>
</reference>
<evidence type="ECO:0000313" key="2">
    <source>
        <dbReference type="EMBL" id="PHH58575.1"/>
    </source>
</evidence>
<comment type="caution">
    <text evidence="2">The sequence shown here is derived from an EMBL/GenBank/DDBJ whole genome shotgun (WGS) entry which is preliminary data.</text>
</comment>
<accession>A0A2C5XMZ3</accession>
<organism evidence="2 3">
    <name type="scientific">Ophiocordyceps australis</name>
    <dbReference type="NCBI Taxonomy" id="1399860"/>
    <lineage>
        <taxon>Eukaryota</taxon>
        <taxon>Fungi</taxon>
        <taxon>Dikarya</taxon>
        <taxon>Ascomycota</taxon>
        <taxon>Pezizomycotina</taxon>
        <taxon>Sordariomycetes</taxon>
        <taxon>Hypocreomycetidae</taxon>
        <taxon>Hypocreales</taxon>
        <taxon>Ophiocordycipitaceae</taxon>
        <taxon>Ophiocordyceps</taxon>
    </lineage>
</organism>
<dbReference type="AlphaFoldDB" id="A0A2C5XMZ3"/>
<dbReference type="PANTHER" id="PTHR42089:SF1">
    <property type="entry name" value="YALI0F09427P"/>
    <property type="match status" value="1"/>
</dbReference>
<proteinExistence type="predicted"/>
<feature type="compositionally biased region" description="Polar residues" evidence="1">
    <location>
        <begin position="149"/>
        <end position="159"/>
    </location>
</feature>